<accession>A0A8J4YL30</accession>
<evidence type="ECO:0000256" key="2">
    <source>
        <dbReference type="SAM" id="Phobius"/>
    </source>
</evidence>
<sequence>MVVVGGGAGVVFVVVVVILFILCGRKRQARGPKDKAAEAGAVVVEKKSTSSSTSSVGAVGGLGGLGGLSGGVGVREENNIGGNMSTAMKVMPNTLLSHDNQSTGQESDAKDTEIRTSSSLSAVDRDSDSGWEKESSKASPREPQAVPLAQPRYSVGSTVFTPPVSSPSPSSSSSSSSYPADPSSSLSPPSHSASLSSLSSSSSSSTTSSSSSASSSPTAFHNPSFVDLSAAAPPVSRFTHPHPHIHLRVLPPFNRTSPPLL</sequence>
<dbReference type="AlphaFoldDB" id="A0A8J4YL30"/>
<feature type="transmembrane region" description="Helical" evidence="2">
    <location>
        <begin position="6"/>
        <end position="23"/>
    </location>
</feature>
<protein>
    <submittedName>
        <fullName evidence="3">Uncharacterized protein</fullName>
    </submittedName>
</protein>
<evidence type="ECO:0000256" key="1">
    <source>
        <dbReference type="SAM" id="MobiDB-lite"/>
    </source>
</evidence>
<evidence type="ECO:0000313" key="4">
    <source>
        <dbReference type="Proteomes" id="UP000770661"/>
    </source>
</evidence>
<comment type="caution">
    <text evidence="3">The sequence shown here is derived from an EMBL/GenBank/DDBJ whole genome shotgun (WGS) entry which is preliminary data.</text>
</comment>
<keyword evidence="2" id="KW-1133">Transmembrane helix</keyword>
<evidence type="ECO:0000313" key="3">
    <source>
        <dbReference type="EMBL" id="KAG0730167.1"/>
    </source>
</evidence>
<keyword evidence="4" id="KW-1185">Reference proteome</keyword>
<keyword evidence="2" id="KW-0472">Membrane</keyword>
<dbReference type="EMBL" id="JACEEZ010000446">
    <property type="protein sequence ID" value="KAG0730167.1"/>
    <property type="molecule type" value="Genomic_DNA"/>
</dbReference>
<feature type="compositionally biased region" description="Low complexity" evidence="1">
    <location>
        <begin position="38"/>
        <end position="56"/>
    </location>
</feature>
<keyword evidence="2" id="KW-0812">Transmembrane</keyword>
<organism evidence="3 4">
    <name type="scientific">Chionoecetes opilio</name>
    <name type="common">Atlantic snow crab</name>
    <name type="synonym">Cancer opilio</name>
    <dbReference type="NCBI Taxonomy" id="41210"/>
    <lineage>
        <taxon>Eukaryota</taxon>
        <taxon>Metazoa</taxon>
        <taxon>Ecdysozoa</taxon>
        <taxon>Arthropoda</taxon>
        <taxon>Crustacea</taxon>
        <taxon>Multicrustacea</taxon>
        <taxon>Malacostraca</taxon>
        <taxon>Eumalacostraca</taxon>
        <taxon>Eucarida</taxon>
        <taxon>Decapoda</taxon>
        <taxon>Pleocyemata</taxon>
        <taxon>Brachyura</taxon>
        <taxon>Eubrachyura</taxon>
        <taxon>Majoidea</taxon>
        <taxon>Majidae</taxon>
        <taxon>Chionoecetes</taxon>
    </lineage>
</organism>
<dbReference type="Proteomes" id="UP000770661">
    <property type="component" value="Unassembled WGS sequence"/>
</dbReference>
<feature type="compositionally biased region" description="Polar residues" evidence="1">
    <location>
        <begin position="96"/>
        <end position="106"/>
    </location>
</feature>
<feature type="region of interest" description="Disordered" evidence="1">
    <location>
        <begin position="33"/>
        <end position="56"/>
    </location>
</feature>
<feature type="compositionally biased region" description="Low complexity" evidence="1">
    <location>
        <begin position="161"/>
        <end position="217"/>
    </location>
</feature>
<gene>
    <name evidence="3" type="ORF">GWK47_028835</name>
</gene>
<reference evidence="3" key="1">
    <citation type="submission" date="2020-07" db="EMBL/GenBank/DDBJ databases">
        <title>The High-quality genome of the commercially important snow crab, Chionoecetes opilio.</title>
        <authorList>
            <person name="Jeong J.-H."/>
            <person name="Ryu S."/>
        </authorList>
    </citation>
    <scope>NUCLEOTIDE SEQUENCE</scope>
    <source>
        <strain evidence="3">MADBK_172401_WGS</strain>
        <tissue evidence="3">Digestive gland</tissue>
    </source>
</reference>
<dbReference type="OrthoDB" id="6413693at2759"/>
<name>A0A8J4YL30_CHIOP</name>
<feature type="region of interest" description="Disordered" evidence="1">
    <location>
        <begin position="96"/>
        <end position="261"/>
    </location>
</feature>
<feature type="compositionally biased region" description="Basic and acidic residues" evidence="1">
    <location>
        <begin position="123"/>
        <end position="140"/>
    </location>
</feature>
<proteinExistence type="predicted"/>